<feature type="region of interest" description="Disordered" evidence="1">
    <location>
        <begin position="1"/>
        <end position="156"/>
    </location>
</feature>
<evidence type="ECO:0000313" key="2">
    <source>
        <dbReference type="EMBL" id="KZO94038.1"/>
    </source>
</evidence>
<protein>
    <recommendedName>
        <fullName evidence="4">Allergen</fullName>
    </recommendedName>
</protein>
<organism evidence="2 3">
    <name type="scientific">Calocera viscosa (strain TUFC12733)</name>
    <dbReference type="NCBI Taxonomy" id="1330018"/>
    <lineage>
        <taxon>Eukaryota</taxon>
        <taxon>Fungi</taxon>
        <taxon>Dikarya</taxon>
        <taxon>Basidiomycota</taxon>
        <taxon>Agaricomycotina</taxon>
        <taxon>Dacrymycetes</taxon>
        <taxon>Dacrymycetales</taxon>
        <taxon>Dacrymycetaceae</taxon>
        <taxon>Calocera</taxon>
    </lineage>
</organism>
<accession>A0A167JXD7</accession>
<feature type="compositionally biased region" description="Low complexity" evidence="1">
    <location>
        <begin position="24"/>
        <end position="36"/>
    </location>
</feature>
<reference evidence="2 3" key="1">
    <citation type="journal article" date="2016" name="Mol. Biol. Evol.">
        <title>Comparative Genomics of Early-Diverging Mushroom-Forming Fungi Provides Insights into the Origins of Lignocellulose Decay Capabilities.</title>
        <authorList>
            <person name="Nagy L.G."/>
            <person name="Riley R."/>
            <person name="Tritt A."/>
            <person name="Adam C."/>
            <person name="Daum C."/>
            <person name="Floudas D."/>
            <person name="Sun H."/>
            <person name="Yadav J.S."/>
            <person name="Pangilinan J."/>
            <person name="Larsson K.H."/>
            <person name="Matsuura K."/>
            <person name="Barry K."/>
            <person name="Labutti K."/>
            <person name="Kuo R."/>
            <person name="Ohm R.A."/>
            <person name="Bhattacharya S.S."/>
            <person name="Shirouzu T."/>
            <person name="Yoshinaga Y."/>
            <person name="Martin F.M."/>
            <person name="Grigoriev I.V."/>
            <person name="Hibbett D.S."/>
        </authorList>
    </citation>
    <scope>NUCLEOTIDE SEQUENCE [LARGE SCALE GENOMIC DNA]</scope>
    <source>
        <strain evidence="2 3">TUFC12733</strain>
    </source>
</reference>
<dbReference type="STRING" id="1330018.A0A167JXD7"/>
<feature type="compositionally biased region" description="Low complexity" evidence="1">
    <location>
        <begin position="82"/>
        <end position="92"/>
    </location>
</feature>
<name>A0A167JXD7_CALVF</name>
<evidence type="ECO:0008006" key="4">
    <source>
        <dbReference type="Google" id="ProtNLM"/>
    </source>
</evidence>
<proteinExistence type="predicted"/>
<sequence length="390" mass="40905">MPGIIDKMLNKIEGNPTNASRTGSVSSSKDSASTGSAYDGSMSGKPSAGGVGPAGQGERAPRAGAGDDLALREGCGPGTTGHGAADGTTITASNSTNRVNGMNGANGVDGTDGVGMTDASGTRGINGTGTHGHHFRGSGAEEGEHTFGHQPMEGEAVPDRLDAGAQNVHHDAIHLGHKTHERVLHPEVEEVSRQREHERHVHHVQHHVQPVLHQEQAEEVHHQRGVPVTRIHEKHVNEDEGDRTAFLGLGAKHEDRLEHMPAERRVVDAGETVNETVHHHVHNVIQPIVQKETTAPTRIHTTVPLHHVVHEAPIVHSSIAHEPMAREDFLSQGGKLGEGLTHNAAGDRLLGGECERQVDGDGERMLGQWGIGGAGAGSAAPAAGGRAEGV</sequence>
<gene>
    <name evidence="2" type="ORF">CALVIDRAFT_232704</name>
</gene>
<dbReference type="PANTHER" id="PTHR38703:SF1">
    <property type="entry name" value="ALLERGEN"/>
    <property type="match status" value="1"/>
</dbReference>
<evidence type="ECO:0000313" key="3">
    <source>
        <dbReference type="Proteomes" id="UP000076738"/>
    </source>
</evidence>
<dbReference type="AlphaFoldDB" id="A0A167JXD7"/>
<dbReference type="OrthoDB" id="2118965at2759"/>
<dbReference type="PANTHER" id="PTHR38703">
    <property type="entry name" value="CHROMOSOME 8, WHOLE GENOME SHOTGUN SEQUENCE"/>
    <property type="match status" value="1"/>
</dbReference>
<dbReference type="Proteomes" id="UP000076738">
    <property type="component" value="Unassembled WGS sequence"/>
</dbReference>
<evidence type="ECO:0000256" key="1">
    <source>
        <dbReference type="SAM" id="MobiDB-lite"/>
    </source>
</evidence>
<dbReference type="EMBL" id="KV417297">
    <property type="protein sequence ID" value="KZO94038.1"/>
    <property type="molecule type" value="Genomic_DNA"/>
</dbReference>
<feature type="compositionally biased region" description="Low complexity" evidence="1">
    <location>
        <begin position="108"/>
        <end position="118"/>
    </location>
</feature>
<keyword evidence="3" id="KW-1185">Reference proteome</keyword>